<protein>
    <submittedName>
        <fullName evidence="6 8">Intein splicing region</fullName>
    </submittedName>
</protein>
<dbReference type="PROSITE" id="PS50817">
    <property type="entry name" value="INTEIN_N_TER"/>
    <property type="match status" value="1"/>
</dbReference>
<evidence type="ECO:0000256" key="3">
    <source>
        <dbReference type="ARBA" id="ARBA00022729"/>
    </source>
</evidence>
<dbReference type="Pfam" id="PF01079">
    <property type="entry name" value="Hint"/>
    <property type="match status" value="1"/>
</dbReference>
<dbReference type="InterPro" id="IPR036844">
    <property type="entry name" value="Hint_dom_sf"/>
</dbReference>
<dbReference type="Gene3D" id="2.170.16.10">
    <property type="entry name" value="Hedgehog/Intein (Hint) domain"/>
    <property type="match status" value="1"/>
</dbReference>
<gene>
    <name evidence="6" type="ORF">X798_02921</name>
</gene>
<keyword evidence="7" id="KW-1185">Reference proteome</keyword>
<feature type="domain" description="Hint" evidence="5">
    <location>
        <begin position="54"/>
        <end position="169"/>
    </location>
</feature>
<sequence length="267" mass="30241">MKLESENKKLPDSNDSLQLVVASAGKGQVGHPVPVPAKMAGDKIANARLALPGMNCFSADTKVYTQNGEKTMKEVVVGDFVLVPVSKNQLRYERVEMFYHREPETRAKFVVLETESGRKLSLTELHLLPLGNCEQMRESNTDADIIDQWLRKSQFAYKARMGDCVFTITSNHELQVDRIVKVGRQYLKGVYSPMTVEGSIVVDGVLASCFSQVESHFTQKLVYDFLVFLRRIFGWLMQSLDEPIQHLPTFINSIHHLGRFAVPFVKY</sequence>
<reference evidence="6 7" key="1">
    <citation type="submission" date="2015-12" db="EMBL/GenBank/DDBJ databases">
        <title>Draft genome of the nematode, Onchocerca flexuosa.</title>
        <authorList>
            <person name="Mitreva M."/>
        </authorList>
    </citation>
    <scope>NUCLEOTIDE SEQUENCE [LARGE SCALE GENOMIC DNA]</scope>
    <source>
        <strain evidence="6">Red Deer</strain>
    </source>
</reference>
<comment type="subcellular location">
    <subcellularLocation>
        <location evidence="1">Secreted</location>
        <location evidence="1">Extracellular space</location>
    </subcellularLocation>
</comment>
<proteinExistence type="predicted"/>
<dbReference type="SMART" id="SM00306">
    <property type="entry name" value="HintN"/>
    <property type="match status" value="1"/>
</dbReference>
<evidence type="ECO:0000313" key="8">
    <source>
        <dbReference type="WBParaSite" id="OFLC_0000511701-mRNA-1"/>
    </source>
</evidence>
<dbReference type="SUPFAM" id="SSF51294">
    <property type="entry name" value="Hedgehog/intein (Hint) domain"/>
    <property type="match status" value="1"/>
</dbReference>
<evidence type="ECO:0000313" key="7">
    <source>
        <dbReference type="Proteomes" id="UP000242913"/>
    </source>
</evidence>
<dbReference type="InterPro" id="IPR006141">
    <property type="entry name" value="Intein_N"/>
</dbReference>
<dbReference type="PANTHER" id="PTHR46706:SF12">
    <property type="entry name" value="PROTEIN QUA-1-RELATED"/>
    <property type="match status" value="1"/>
</dbReference>
<evidence type="ECO:0000313" key="6">
    <source>
        <dbReference type="EMBL" id="OZC10072.1"/>
    </source>
</evidence>
<keyword evidence="2" id="KW-0217">Developmental protein</keyword>
<dbReference type="PRINTS" id="PR00632">
    <property type="entry name" value="SONICHHOG"/>
</dbReference>
<dbReference type="GO" id="GO:0016540">
    <property type="term" value="P:protein autoprocessing"/>
    <property type="evidence" value="ECO:0007669"/>
    <property type="project" value="InterPro"/>
</dbReference>
<dbReference type="GO" id="GO:0005576">
    <property type="term" value="C:extracellular region"/>
    <property type="evidence" value="ECO:0007669"/>
    <property type="project" value="UniProtKB-SubCell"/>
</dbReference>
<dbReference type="AlphaFoldDB" id="A0A183HCA6"/>
<feature type="domain" description="Hint" evidence="4">
    <location>
        <begin position="171"/>
        <end position="215"/>
    </location>
</feature>
<dbReference type="GO" id="GO:0007267">
    <property type="term" value="P:cell-cell signaling"/>
    <property type="evidence" value="ECO:0007669"/>
    <property type="project" value="InterPro"/>
</dbReference>
<dbReference type="CDD" id="cd00081">
    <property type="entry name" value="Hint"/>
    <property type="match status" value="1"/>
</dbReference>
<name>A0A183HCA6_9BILA</name>
<keyword evidence="3" id="KW-0732">Signal</keyword>
<dbReference type="InterPro" id="IPR003587">
    <property type="entry name" value="Hint_dom_N"/>
</dbReference>
<dbReference type="InterPro" id="IPR001657">
    <property type="entry name" value="Hedgehog"/>
</dbReference>
<dbReference type="STRING" id="387005.A0A183HCA6"/>
<dbReference type="OrthoDB" id="5212at2759"/>
<dbReference type="SMART" id="SM00305">
    <property type="entry name" value="HintC"/>
    <property type="match status" value="1"/>
</dbReference>
<evidence type="ECO:0000256" key="2">
    <source>
        <dbReference type="ARBA" id="ARBA00022473"/>
    </source>
</evidence>
<dbReference type="GO" id="GO:0016539">
    <property type="term" value="P:intein-mediated protein splicing"/>
    <property type="evidence" value="ECO:0007669"/>
    <property type="project" value="InterPro"/>
</dbReference>
<evidence type="ECO:0000256" key="1">
    <source>
        <dbReference type="ARBA" id="ARBA00004239"/>
    </source>
</evidence>
<evidence type="ECO:0000259" key="4">
    <source>
        <dbReference type="SMART" id="SM00305"/>
    </source>
</evidence>
<dbReference type="PANTHER" id="PTHR46706">
    <property type="entry name" value="PROTEIN QUA-1-RELATED"/>
    <property type="match status" value="1"/>
</dbReference>
<reference evidence="8" key="2">
    <citation type="submission" date="2016-06" db="UniProtKB">
        <authorList>
            <consortium name="WormBaseParasite"/>
        </authorList>
    </citation>
    <scope>IDENTIFICATION</scope>
</reference>
<dbReference type="NCBIfam" id="TIGR01445">
    <property type="entry name" value="intein_Nterm"/>
    <property type="match status" value="1"/>
</dbReference>
<accession>A0A183HCA6</accession>
<dbReference type="WBParaSite" id="OFLC_0000511701-mRNA-1">
    <property type="protein sequence ID" value="OFLC_0000511701-mRNA-1"/>
    <property type="gene ID" value="OFLC_0000511701"/>
</dbReference>
<dbReference type="InterPro" id="IPR052140">
    <property type="entry name" value="Dev_Signal_Hedgehog-like"/>
</dbReference>
<dbReference type="InterPro" id="IPR001767">
    <property type="entry name" value="Hedgehog_Hint"/>
</dbReference>
<evidence type="ECO:0000259" key="5">
    <source>
        <dbReference type="SMART" id="SM00306"/>
    </source>
</evidence>
<dbReference type="InterPro" id="IPR003586">
    <property type="entry name" value="Hint_dom_C"/>
</dbReference>
<organism evidence="8">
    <name type="scientific">Onchocerca flexuosa</name>
    <dbReference type="NCBI Taxonomy" id="387005"/>
    <lineage>
        <taxon>Eukaryota</taxon>
        <taxon>Metazoa</taxon>
        <taxon>Ecdysozoa</taxon>
        <taxon>Nematoda</taxon>
        <taxon>Chromadorea</taxon>
        <taxon>Rhabditida</taxon>
        <taxon>Spirurina</taxon>
        <taxon>Spiruromorpha</taxon>
        <taxon>Filarioidea</taxon>
        <taxon>Onchocercidae</taxon>
        <taxon>Onchocerca</taxon>
    </lineage>
</organism>
<dbReference type="EMBL" id="KZ269989">
    <property type="protein sequence ID" value="OZC10072.1"/>
    <property type="molecule type" value="Genomic_DNA"/>
</dbReference>
<dbReference type="GO" id="GO:0048731">
    <property type="term" value="P:system development"/>
    <property type="evidence" value="ECO:0007669"/>
    <property type="project" value="UniProtKB-ARBA"/>
</dbReference>
<dbReference type="Proteomes" id="UP000242913">
    <property type="component" value="Unassembled WGS sequence"/>
</dbReference>